<feature type="signal peptide" evidence="2">
    <location>
        <begin position="1"/>
        <end position="19"/>
    </location>
</feature>
<dbReference type="EMBL" id="JBHSLW010000148">
    <property type="protein sequence ID" value="MFC5423965.1"/>
    <property type="molecule type" value="Genomic_DNA"/>
</dbReference>
<keyword evidence="4" id="KW-1185">Reference proteome</keyword>
<name>A0ABW0J2E2_9HYPH</name>
<sequence length="95" mass="10249">MKLLYAAIAYGISISLALAQPQGQTTRTDTPGIGDGADDRPAKGIQDNSFLIEEAYNQEAGVVQGIATLRRQGRDRYFAFTNEFPLGSQSPSRKG</sequence>
<comment type="caution">
    <text evidence="3">The sequence shown here is derived from an EMBL/GenBank/DDBJ whole genome shotgun (WGS) entry which is preliminary data.</text>
</comment>
<accession>A0ABW0J2E2</accession>
<keyword evidence="2" id="KW-0732">Signal</keyword>
<evidence type="ECO:0000313" key="3">
    <source>
        <dbReference type="EMBL" id="MFC5423965.1"/>
    </source>
</evidence>
<proteinExistence type="predicted"/>
<gene>
    <name evidence="3" type="ORF">ACFPOB_31090</name>
</gene>
<dbReference type="Proteomes" id="UP001596053">
    <property type="component" value="Unassembled WGS sequence"/>
</dbReference>
<dbReference type="RefSeq" id="WP_377801991.1">
    <property type="nucleotide sequence ID" value="NZ_JBHSLW010000148.1"/>
</dbReference>
<reference evidence="4" key="1">
    <citation type="journal article" date="2019" name="Int. J. Syst. Evol. Microbiol.">
        <title>The Global Catalogue of Microorganisms (GCM) 10K type strain sequencing project: providing services to taxonomists for standard genome sequencing and annotation.</title>
        <authorList>
            <consortium name="The Broad Institute Genomics Platform"/>
            <consortium name="The Broad Institute Genome Sequencing Center for Infectious Disease"/>
            <person name="Wu L."/>
            <person name="Ma J."/>
        </authorList>
    </citation>
    <scope>NUCLEOTIDE SEQUENCE [LARGE SCALE GENOMIC DNA]</scope>
    <source>
        <strain evidence="4">NCAIM B.01391</strain>
    </source>
</reference>
<protein>
    <submittedName>
        <fullName evidence="3">Uncharacterized protein</fullName>
    </submittedName>
</protein>
<evidence type="ECO:0000313" key="4">
    <source>
        <dbReference type="Proteomes" id="UP001596053"/>
    </source>
</evidence>
<feature type="chain" id="PRO_5045967433" evidence="2">
    <location>
        <begin position="20"/>
        <end position="95"/>
    </location>
</feature>
<evidence type="ECO:0000256" key="1">
    <source>
        <dbReference type="SAM" id="MobiDB-lite"/>
    </source>
</evidence>
<feature type="region of interest" description="Disordered" evidence="1">
    <location>
        <begin position="20"/>
        <end position="44"/>
    </location>
</feature>
<organism evidence="3 4">
    <name type="scientific">Bosea eneae</name>
    <dbReference type="NCBI Taxonomy" id="151454"/>
    <lineage>
        <taxon>Bacteria</taxon>
        <taxon>Pseudomonadati</taxon>
        <taxon>Pseudomonadota</taxon>
        <taxon>Alphaproteobacteria</taxon>
        <taxon>Hyphomicrobiales</taxon>
        <taxon>Boseaceae</taxon>
        <taxon>Bosea</taxon>
    </lineage>
</organism>
<evidence type="ECO:0000256" key="2">
    <source>
        <dbReference type="SAM" id="SignalP"/>
    </source>
</evidence>